<dbReference type="InterPro" id="IPR052055">
    <property type="entry name" value="Hepadnavirus_pol/RT"/>
</dbReference>
<name>A0A974HY90_XENLA</name>
<proteinExistence type="predicted"/>
<evidence type="ECO:0000313" key="2">
    <source>
        <dbReference type="EMBL" id="OCT94608.1"/>
    </source>
</evidence>
<sequence>MLSRFAATSVSEPPPFAAEDEKAGLEEIKRVIVGCRQELQGDSDENSACLSEDTSGKAPVKKAAFKSLPAQRNKLSAAAPRKNLRTPAASSKAVPASVKDLQGQLRSTSEGQTRWPASSPPQTSSLAEVEFRMASEAAMELQSADASGFGAQRAGLATLAMPNTSSYPTLRSAFNRIHSHRQVRKQGSRLLQELGNIFKTLINSNSPGAANTQISTGIHENSYKDVFVCQATPLGLHLSGTVREKIIKGDYVDLLSLLPSAKEFLKSDHKGDTEEEERRRPVARTFTNWLQDFCIYFNILYERFPNLGPGLFKHLYIILEAYRSYGGVAWFLYDDRVRQKMAVHKSMLWGSKDIDLWMGMLAPKPQPLQNQPKNVASRNACWSFNENFCKWQNIAVINMNALFARGHTLPFVAQRDLLKLENSIKENSTKKVITPVILSAMLPYLRVYPNQQKAKILESGFSEGFIIPTDNTKWSPVEVDNLKSDKKYPEIVREKLLKELSYSRIAGPFKDIPLFNMRISPLGVVPKKETGSFRLIHHLSFPNGLSVNDSISPELCSVEYASFDKAVNLLRLCGVGAQLAKSDIQSAIRLLPIHPDCYFLLGFHFDGSYYYDRCLPMGCAISCNYFELFSNFLEWTVKFETGSEFIKQRFNSQKKLLLASVWLIVLITCRKKNLHSAEKPFLGIEIDSVKMEFRLPDAKLQKLRSLLSAALAAKKLTLKHIQSAFKFCDKDNPDRRLIQLTVGMCNPNWHIRIPNKVKEDLIIWQQFLMHFNGRTCWQDNFIENSALHLYSDAAASTGFGVIFKQLWCCEAWPAYWSQI</sequence>
<dbReference type="Proteomes" id="UP000694892">
    <property type="component" value="Chromosome 2L"/>
</dbReference>
<feature type="compositionally biased region" description="Polar residues" evidence="1">
    <location>
        <begin position="104"/>
        <end position="125"/>
    </location>
</feature>
<reference evidence="3" key="1">
    <citation type="journal article" date="2016" name="Nature">
        <title>Genome evolution in the allotetraploid frog Xenopus laevis.</title>
        <authorList>
            <person name="Session A.M."/>
            <person name="Uno Y."/>
            <person name="Kwon T."/>
            <person name="Chapman J.A."/>
            <person name="Toyoda A."/>
            <person name="Takahashi S."/>
            <person name="Fukui A."/>
            <person name="Hikosaka A."/>
            <person name="Suzuki A."/>
            <person name="Kondo M."/>
            <person name="van Heeringen S.J."/>
            <person name="Quigley I."/>
            <person name="Heinz S."/>
            <person name="Ogino H."/>
            <person name="Ochi H."/>
            <person name="Hellsten U."/>
            <person name="Lyons J.B."/>
            <person name="Simakov O."/>
            <person name="Putnam N."/>
            <person name="Stites J."/>
            <person name="Kuroki Y."/>
            <person name="Tanaka T."/>
            <person name="Michiue T."/>
            <person name="Watanabe M."/>
            <person name="Bogdanovic O."/>
            <person name="Lister R."/>
            <person name="Georgiou G."/>
            <person name="Paranjpe S.S."/>
            <person name="van Kruijsbergen I."/>
            <person name="Shu S."/>
            <person name="Carlson J."/>
            <person name="Kinoshita T."/>
            <person name="Ohta Y."/>
            <person name="Mawaribuchi S."/>
            <person name="Jenkins J."/>
            <person name="Grimwood J."/>
            <person name="Schmutz J."/>
            <person name="Mitros T."/>
            <person name="Mozaffari S.V."/>
            <person name="Suzuki Y."/>
            <person name="Haramoto Y."/>
            <person name="Yamamoto T.S."/>
            <person name="Takagi C."/>
            <person name="Heald R."/>
            <person name="Miller K."/>
            <person name="Haudenschild C."/>
            <person name="Kitzman J."/>
            <person name="Nakayama T."/>
            <person name="Izutsu Y."/>
            <person name="Robert J."/>
            <person name="Fortriede J."/>
            <person name="Burns K."/>
            <person name="Lotay V."/>
            <person name="Karimi K."/>
            <person name="Yasuoka Y."/>
            <person name="Dichmann D.S."/>
            <person name="Flajnik M.F."/>
            <person name="Houston D.W."/>
            <person name="Shendure J."/>
            <person name="DuPasquier L."/>
            <person name="Vize P.D."/>
            <person name="Zorn A.M."/>
            <person name="Ito M."/>
            <person name="Marcotte E.M."/>
            <person name="Wallingford J.B."/>
            <person name="Ito Y."/>
            <person name="Asashima M."/>
            <person name="Ueno N."/>
            <person name="Matsuda Y."/>
            <person name="Veenstra G.J."/>
            <person name="Fujiyama A."/>
            <person name="Harland R.M."/>
            <person name="Taira M."/>
            <person name="Rokhsar D.S."/>
        </authorList>
    </citation>
    <scope>NUCLEOTIDE SEQUENCE [LARGE SCALE GENOMIC DNA]</scope>
    <source>
        <strain evidence="3">J</strain>
    </source>
</reference>
<evidence type="ECO:0000313" key="3">
    <source>
        <dbReference type="Proteomes" id="UP000694892"/>
    </source>
</evidence>
<dbReference type="InterPro" id="IPR043502">
    <property type="entry name" value="DNA/RNA_pol_sf"/>
</dbReference>
<feature type="region of interest" description="Disordered" evidence="1">
    <location>
        <begin position="1"/>
        <end position="22"/>
    </location>
</feature>
<feature type="compositionally biased region" description="Low complexity" evidence="1">
    <location>
        <begin position="87"/>
        <end position="99"/>
    </location>
</feature>
<feature type="compositionally biased region" description="Polar residues" evidence="1">
    <location>
        <begin position="1"/>
        <end position="11"/>
    </location>
</feature>
<organism evidence="2 3">
    <name type="scientific">Xenopus laevis</name>
    <name type="common">African clawed frog</name>
    <dbReference type="NCBI Taxonomy" id="8355"/>
    <lineage>
        <taxon>Eukaryota</taxon>
        <taxon>Metazoa</taxon>
        <taxon>Chordata</taxon>
        <taxon>Craniata</taxon>
        <taxon>Vertebrata</taxon>
        <taxon>Euteleostomi</taxon>
        <taxon>Amphibia</taxon>
        <taxon>Batrachia</taxon>
        <taxon>Anura</taxon>
        <taxon>Pipoidea</taxon>
        <taxon>Pipidae</taxon>
        <taxon>Xenopodinae</taxon>
        <taxon>Xenopus</taxon>
        <taxon>Xenopus</taxon>
    </lineage>
</organism>
<dbReference type="PANTHER" id="PTHR33050:SF8">
    <property type="entry name" value="REVERSE TRANSCRIPTASE DOMAIN-CONTAINING PROTEIN"/>
    <property type="match status" value="1"/>
</dbReference>
<dbReference type="EMBL" id="CM004468">
    <property type="protein sequence ID" value="OCT94608.1"/>
    <property type="molecule type" value="Genomic_DNA"/>
</dbReference>
<dbReference type="AlphaFoldDB" id="A0A974HY90"/>
<gene>
    <name evidence="2" type="ORF">XELAEV_18012290mg</name>
</gene>
<dbReference type="PANTHER" id="PTHR33050">
    <property type="entry name" value="REVERSE TRANSCRIPTASE DOMAIN-CONTAINING PROTEIN"/>
    <property type="match status" value="1"/>
</dbReference>
<accession>A0A974HY90</accession>
<protein>
    <submittedName>
        <fullName evidence="2">Uncharacterized protein</fullName>
    </submittedName>
</protein>
<dbReference type="SUPFAM" id="SSF56672">
    <property type="entry name" value="DNA/RNA polymerases"/>
    <property type="match status" value="1"/>
</dbReference>
<feature type="region of interest" description="Disordered" evidence="1">
    <location>
        <begin position="41"/>
        <end position="125"/>
    </location>
</feature>
<evidence type="ECO:0000256" key="1">
    <source>
        <dbReference type="SAM" id="MobiDB-lite"/>
    </source>
</evidence>